<keyword evidence="1" id="KW-0812">Transmembrane</keyword>
<reference evidence="2 3" key="1">
    <citation type="submission" date="2019-11" db="EMBL/GenBank/DDBJ databases">
        <title>Genome sequences of 17 halophilic strains isolated from different environments.</title>
        <authorList>
            <person name="Furrow R.E."/>
        </authorList>
    </citation>
    <scope>NUCLEOTIDE SEQUENCE [LARGE SCALE GENOMIC DNA]</scope>
    <source>
        <strain evidence="2 3">22506_14_FS</strain>
    </source>
</reference>
<dbReference type="RefSeq" id="WP_160920474.1">
    <property type="nucleotide sequence ID" value="NZ_WMEY01000005.1"/>
</dbReference>
<feature type="transmembrane region" description="Helical" evidence="1">
    <location>
        <begin position="7"/>
        <end position="24"/>
    </location>
</feature>
<feature type="transmembrane region" description="Helical" evidence="1">
    <location>
        <begin position="30"/>
        <end position="52"/>
    </location>
</feature>
<accession>A0A845F352</accession>
<evidence type="ECO:0000256" key="1">
    <source>
        <dbReference type="SAM" id="Phobius"/>
    </source>
</evidence>
<dbReference type="EMBL" id="WMEY01000005">
    <property type="protein sequence ID" value="MYL65105.1"/>
    <property type="molecule type" value="Genomic_DNA"/>
</dbReference>
<sequence length="59" mass="6800">MSKRKIILISALVTMILLLIQDFILPENRFIEQVAWVITVVSVAIITHKFFINKSTKSK</sequence>
<gene>
    <name evidence="2" type="ORF">GLW07_17240</name>
</gene>
<keyword evidence="1" id="KW-0472">Membrane</keyword>
<organism evidence="2 3">
    <name type="scientific">Guptibacillus hwajinpoensis</name>
    <dbReference type="NCBI Taxonomy" id="208199"/>
    <lineage>
        <taxon>Bacteria</taxon>
        <taxon>Bacillati</taxon>
        <taxon>Bacillota</taxon>
        <taxon>Bacilli</taxon>
        <taxon>Bacillales</taxon>
        <taxon>Guptibacillaceae</taxon>
        <taxon>Guptibacillus</taxon>
    </lineage>
</organism>
<name>A0A845F352_9BACL</name>
<keyword evidence="1" id="KW-1133">Transmembrane helix</keyword>
<protein>
    <submittedName>
        <fullName evidence="2">Uncharacterized protein</fullName>
    </submittedName>
</protein>
<evidence type="ECO:0000313" key="2">
    <source>
        <dbReference type="EMBL" id="MYL65105.1"/>
    </source>
</evidence>
<proteinExistence type="predicted"/>
<evidence type="ECO:0000313" key="3">
    <source>
        <dbReference type="Proteomes" id="UP000447833"/>
    </source>
</evidence>
<comment type="caution">
    <text evidence="2">The sequence shown here is derived from an EMBL/GenBank/DDBJ whole genome shotgun (WGS) entry which is preliminary data.</text>
</comment>
<dbReference type="AlphaFoldDB" id="A0A845F352"/>
<dbReference type="Proteomes" id="UP000447833">
    <property type="component" value="Unassembled WGS sequence"/>
</dbReference>